<evidence type="ECO:0000313" key="2">
    <source>
        <dbReference type="Proteomes" id="UP000018861"/>
    </source>
</evidence>
<protein>
    <submittedName>
        <fullName evidence="1">Uncharacterized protein</fullName>
    </submittedName>
</protein>
<dbReference type="EMBL" id="BAIQ01000020">
    <property type="protein sequence ID" value="GAE15682.1"/>
    <property type="molecule type" value="Genomic_DNA"/>
</dbReference>
<reference evidence="1 2" key="1">
    <citation type="journal article" date="2014" name="Genome Announc.">
        <title>Draft Genome Sequences of Three Strains of Bacteroides pyogenes Isolated from a Cat and Swine.</title>
        <authorList>
            <person name="Sakamoto M."/>
            <person name="Oshima K."/>
            <person name="Suda W."/>
            <person name="Kitamura K."/>
            <person name="Iida T."/>
            <person name="Hattori M."/>
            <person name="Ohkuma M."/>
        </authorList>
    </citation>
    <scope>NUCLEOTIDE SEQUENCE [LARGE SCALE GENOMIC DNA]</scope>
    <source>
        <strain evidence="1 2">JCM 6292</strain>
    </source>
</reference>
<dbReference type="Proteomes" id="UP000018861">
    <property type="component" value="Unassembled WGS sequence"/>
</dbReference>
<comment type="caution">
    <text evidence="1">The sequence shown here is derived from an EMBL/GenBank/DDBJ whole genome shotgun (WGS) entry which is preliminary data.</text>
</comment>
<name>W4P7F8_9BACE</name>
<dbReference type="AlphaFoldDB" id="W4P7F8"/>
<organism evidence="1 2">
    <name type="scientific">Bacteroides pyogenes JCM 6292</name>
    <dbReference type="NCBI Taxonomy" id="1235809"/>
    <lineage>
        <taxon>Bacteria</taxon>
        <taxon>Pseudomonadati</taxon>
        <taxon>Bacteroidota</taxon>
        <taxon>Bacteroidia</taxon>
        <taxon>Bacteroidales</taxon>
        <taxon>Bacteroidaceae</taxon>
        <taxon>Bacteroides</taxon>
    </lineage>
</organism>
<sequence length="50" mass="5824">MIYPHEKSRKSTDPGNTFHRDTLCGFIFSEINISYLSQVRFEQITTITLS</sequence>
<evidence type="ECO:0000313" key="1">
    <source>
        <dbReference type="EMBL" id="GAE15682.1"/>
    </source>
</evidence>
<accession>W4P7F8</accession>
<proteinExistence type="predicted"/>
<gene>
    <name evidence="1" type="ORF">JCM6292_1998</name>
</gene>